<gene>
    <name evidence="1" type="ORF">EI97DRAFT_303455</name>
</gene>
<dbReference type="OrthoDB" id="5244761at2759"/>
<dbReference type="AlphaFoldDB" id="A0A6A6J4N2"/>
<proteinExistence type="predicted"/>
<dbReference type="RefSeq" id="XP_033648773.1">
    <property type="nucleotide sequence ID" value="XM_033794545.1"/>
</dbReference>
<reference evidence="1" key="1">
    <citation type="journal article" date="2020" name="Stud. Mycol.">
        <title>101 Dothideomycetes genomes: a test case for predicting lifestyles and emergence of pathogens.</title>
        <authorList>
            <person name="Haridas S."/>
            <person name="Albert R."/>
            <person name="Binder M."/>
            <person name="Bloem J."/>
            <person name="Labutti K."/>
            <person name="Salamov A."/>
            <person name="Andreopoulos B."/>
            <person name="Baker S."/>
            <person name="Barry K."/>
            <person name="Bills G."/>
            <person name="Bluhm B."/>
            <person name="Cannon C."/>
            <person name="Castanera R."/>
            <person name="Culley D."/>
            <person name="Daum C."/>
            <person name="Ezra D."/>
            <person name="Gonzalez J."/>
            <person name="Henrissat B."/>
            <person name="Kuo A."/>
            <person name="Liang C."/>
            <person name="Lipzen A."/>
            <person name="Lutzoni F."/>
            <person name="Magnuson J."/>
            <person name="Mondo S."/>
            <person name="Nolan M."/>
            <person name="Ohm R."/>
            <person name="Pangilinan J."/>
            <person name="Park H.-J."/>
            <person name="Ramirez L."/>
            <person name="Alfaro M."/>
            <person name="Sun H."/>
            <person name="Tritt A."/>
            <person name="Yoshinaga Y."/>
            <person name="Zwiers L.-H."/>
            <person name="Turgeon B."/>
            <person name="Goodwin S."/>
            <person name="Spatafora J."/>
            <person name="Crous P."/>
            <person name="Grigoriev I."/>
        </authorList>
    </citation>
    <scope>NUCLEOTIDE SEQUENCE</scope>
    <source>
        <strain evidence="1">CBS 379.55</strain>
    </source>
</reference>
<keyword evidence="2" id="KW-1185">Reference proteome</keyword>
<dbReference type="Proteomes" id="UP000800097">
    <property type="component" value="Unassembled WGS sequence"/>
</dbReference>
<name>A0A6A6J4N2_WESOR</name>
<protein>
    <submittedName>
        <fullName evidence="1">Uncharacterized protein</fullName>
    </submittedName>
</protein>
<accession>A0A6A6J4N2</accession>
<organism evidence="1 2">
    <name type="scientific">Westerdykella ornata</name>
    <dbReference type="NCBI Taxonomy" id="318751"/>
    <lineage>
        <taxon>Eukaryota</taxon>
        <taxon>Fungi</taxon>
        <taxon>Dikarya</taxon>
        <taxon>Ascomycota</taxon>
        <taxon>Pezizomycotina</taxon>
        <taxon>Dothideomycetes</taxon>
        <taxon>Pleosporomycetidae</taxon>
        <taxon>Pleosporales</taxon>
        <taxon>Sporormiaceae</taxon>
        <taxon>Westerdykella</taxon>
    </lineage>
</organism>
<dbReference type="EMBL" id="ML986561">
    <property type="protein sequence ID" value="KAF2271234.1"/>
    <property type="molecule type" value="Genomic_DNA"/>
</dbReference>
<dbReference type="PANTHER" id="PTHR47785:SF4">
    <property type="entry name" value="ZN(II)2CYS6 TRANSCRIPTION FACTOR (EUROFUNG)"/>
    <property type="match status" value="1"/>
</dbReference>
<dbReference type="InterPro" id="IPR053181">
    <property type="entry name" value="EcdB-like_regulator"/>
</dbReference>
<dbReference type="GeneID" id="54547720"/>
<evidence type="ECO:0000313" key="1">
    <source>
        <dbReference type="EMBL" id="KAF2271234.1"/>
    </source>
</evidence>
<evidence type="ECO:0000313" key="2">
    <source>
        <dbReference type="Proteomes" id="UP000800097"/>
    </source>
</evidence>
<sequence>MARLCVESAMQSTIAFDRVGHHPDDKYKEYVDTLKGRLITTNIFGTLHAQFGNMIVLATVIMSDKKKLHQLLPRQRTPMMKIFCNLLTRTIKTLRKVGDNSPTLTTDADILENIRKLASNSWRSSKSDFHGRSWSALTDYSLRY</sequence>
<dbReference type="PANTHER" id="PTHR47785">
    <property type="entry name" value="ZN(II)2CYS6 TRANSCRIPTION FACTOR (EUROFUNG)-RELATED-RELATED"/>
    <property type="match status" value="1"/>
</dbReference>